<evidence type="ECO:0008006" key="3">
    <source>
        <dbReference type="Google" id="ProtNLM"/>
    </source>
</evidence>
<sequence length="357" mass="40086">MMSLKNGIRILGTDLSAQTMAKILNPMVNHIAVSNLKFYSLFLLIAILGCQNHQQHAQPETVEKPKKLGPFFGVAPSASPQLLAPELLASPATEYNGTFSPDGTEFFYTTDLPNNAYITFTRMNADSTWSEPRIAPFSGSYSDFDPLFAPDGNRLYFSSSRPKGDNENSKIWYVERRGKDWGNPVRVVLTGEDDNEYYSSLTHSGAIYFNIWSKGDIYKAIPSDSTYTIETLPDIINQGEDKGDPFIDPNEEYLIYRGYDDTIGRGDLYITFNIDGKWTEPENLGKPINSDQHEMCPWVSPDGKLFIFASGRLEEPAPAKALDPIKNINSTYNSGQLNLYYMSANFIQEMKAKHIKS</sequence>
<proteinExistence type="predicted"/>
<keyword evidence="2" id="KW-1185">Reference proteome</keyword>
<comment type="caution">
    <text evidence="1">The sequence shown here is derived from an EMBL/GenBank/DDBJ whole genome shotgun (WGS) entry which is preliminary data.</text>
</comment>
<dbReference type="InterPro" id="IPR011042">
    <property type="entry name" value="6-blade_b-propeller_TolB-like"/>
</dbReference>
<dbReference type="Gene3D" id="2.120.10.30">
    <property type="entry name" value="TolB, C-terminal domain"/>
    <property type="match status" value="1"/>
</dbReference>
<dbReference type="EMBL" id="VCNI01000002">
    <property type="protein sequence ID" value="TMU54925.1"/>
    <property type="molecule type" value="Genomic_DNA"/>
</dbReference>
<dbReference type="Proteomes" id="UP000751614">
    <property type="component" value="Unassembled WGS sequence"/>
</dbReference>
<name>A0ABY2WJB1_9FLAO</name>
<protein>
    <recommendedName>
        <fullName evidence="3">WD40 repeat protein</fullName>
    </recommendedName>
</protein>
<evidence type="ECO:0000313" key="2">
    <source>
        <dbReference type="Proteomes" id="UP000751614"/>
    </source>
</evidence>
<evidence type="ECO:0000313" key="1">
    <source>
        <dbReference type="EMBL" id="TMU54925.1"/>
    </source>
</evidence>
<reference evidence="1 2" key="1">
    <citation type="submission" date="2019-05" db="EMBL/GenBank/DDBJ databases">
        <title>Flagellimonas sp. AsT0115, sp. nov., isolated from a marine red algae, Asparagopsis taxiformis.</title>
        <authorList>
            <person name="Kim J."/>
            <person name="Jeong S.E."/>
            <person name="Jeon C.O."/>
        </authorList>
    </citation>
    <scope>NUCLEOTIDE SEQUENCE [LARGE SCALE GENOMIC DNA]</scope>
    <source>
        <strain evidence="1 2">AsT0115</strain>
    </source>
</reference>
<dbReference type="InterPro" id="IPR011659">
    <property type="entry name" value="WD40"/>
</dbReference>
<dbReference type="Pfam" id="PF07676">
    <property type="entry name" value="PD40"/>
    <property type="match status" value="3"/>
</dbReference>
<organism evidence="1 2">
    <name type="scientific">Flagellimonas algicola</name>
    <dbReference type="NCBI Taxonomy" id="2583815"/>
    <lineage>
        <taxon>Bacteria</taxon>
        <taxon>Pseudomonadati</taxon>
        <taxon>Bacteroidota</taxon>
        <taxon>Flavobacteriia</taxon>
        <taxon>Flavobacteriales</taxon>
        <taxon>Flavobacteriaceae</taxon>
        <taxon>Flagellimonas</taxon>
    </lineage>
</organism>
<accession>A0ABY2WJB1</accession>
<gene>
    <name evidence="1" type="ORF">FGG15_12070</name>
</gene>
<dbReference type="SUPFAM" id="SSF82171">
    <property type="entry name" value="DPP6 N-terminal domain-like"/>
    <property type="match status" value="1"/>
</dbReference>